<dbReference type="GO" id="GO:0005737">
    <property type="term" value="C:cytoplasm"/>
    <property type="evidence" value="ECO:0007669"/>
    <property type="project" value="UniProtKB-SubCell"/>
</dbReference>
<dbReference type="InterPro" id="IPR000717">
    <property type="entry name" value="PCI_dom"/>
</dbReference>
<dbReference type="InterPro" id="IPR045135">
    <property type="entry name" value="Rpn7_N"/>
</dbReference>
<evidence type="ECO:0000256" key="1">
    <source>
        <dbReference type="ARBA" id="ARBA00004123"/>
    </source>
</evidence>
<evidence type="ECO:0000313" key="10">
    <source>
        <dbReference type="Proteomes" id="UP000286134"/>
    </source>
</evidence>
<keyword evidence="5" id="KW-0736">Signalosome</keyword>
<dbReference type="PANTHER" id="PTHR14145">
    <property type="entry name" value="26S PROTESOME SUBUNIT 6"/>
    <property type="match status" value="1"/>
</dbReference>
<dbReference type="PROSITE" id="PS50250">
    <property type="entry name" value="PCI"/>
    <property type="match status" value="1"/>
</dbReference>
<proteinExistence type="inferred from homology"/>
<evidence type="ECO:0000256" key="5">
    <source>
        <dbReference type="ARBA" id="ARBA00022790"/>
    </source>
</evidence>
<evidence type="ECO:0000256" key="7">
    <source>
        <dbReference type="SAM" id="Coils"/>
    </source>
</evidence>
<gene>
    <name evidence="9" type="ORF">OnM2_024091</name>
</gene>
<dbReference type="InterPro" id="IPR036390">
    <property type="entry name" value="WH_DNA-bd_sf"/>
</dbReference>
<dbReference type="EMBL" id="MCFK01002434">
    <property type="protein sequence ID" value="RKF63653.1"/>
    <property type="molecule type" value="Genomic_DNA"/>
</dbReference>
<evidence type="ECO:0000256" key="6">
    <source>
        <dbReference type="ARBA" id="ARBA00023242"/>
    </source>
</evidence>
<dbReference type="InterPro" id="IPR019585">
    <property type="entry name" value="Rpn7/CSN1"/>
</dbReference>
<accession>A0A420I1U1</accession>
<dbReference type="GO" id="GO:0008180">
    <property type="term" value="C:COP9 signalosome"/>
    <property type="evidence" value="ECO:0007669"/>
    <property type="project" value="UniProtKB-KW"/>
</dbReference>
<evidence type="ECO:0000313" key="9">
    <source>
        <dbReference type="EMBL" id="RKF63653.1"/>
    </source>
</evidence>
<dbReference type="AlphaFoldDB" id="A0A420I1U1"/>
<evidence type="ECO:0000256" key="3">
    <source>
        <dbReference type="ARBA" id="ARBA00008793"/>
    </source>
</evidence>
<dbReference type="PANTHER" id="PTHR14145:SF2">
    <property type="entry name" value="COP9 SIGNALOSOME COMPLEX SUBUNIT 1"/>
    <property type="match status" value="1"/>
</dbReference>
<comment type="similarity">
    <text evidence="3">Belongs to the CSN1 family.</text>
</comment>
<dbReference type="Gene3D" id="1.25.40.570">
    <property type="match status" value="1"/>
</dbReference>
<comment type="subcellular location">
    <subcellularLocation>
        <location evidence="2">Cytoplasm</location>
    </subcellularLocation>
    <subcellularLocation>
        <location evidence="1">Nucleus</location>
    </subcellularLocation>
</comment>
<organism evidence="9 10">
    <name type="scientific">Erysiphe neolycopersici</name>
    <dbReference type="NCBI Taxonomy" id="212602"/>
    <lineage>
        <taxon>Eukaryota</taxon>
        <taxon>Fungi</taxon>
        <taxon>Dikarya</taxon>
        <taxon>Ascomycota</taxon>
        <taxon>Pezizomycotina</taxon>
        <taxon>Leotiomycetes</taxon>
        <taxon>Erysiphales</taxon>
        <taxon>Erysiphaceae</taxon>
        <taxon>Erysiphe</taxon>
    </lineage>
</organism>
<feature type="coiled-coil region" evidence="7">
    <location>
        <begin position="98"/>
        <end position="125"/>
    </location>
</feature>
<keyword evidence="6" id="KW-0539">Nucleus</keyword>
<name>A0A420I1U1_9PEZI</name>
<dbReference type="SUPFAM" id="SSF46785">
    <property type="entry name" value="Winged helix' DNA-binding domain"/>
    <property type="match status" value="1"/>
</dbReference>
<dbReference type="SMART" id="SM00088">
    <property type="entry name" value="PINT"/>
    <property type="match status" value="1"/>
</dbReference>
<keyword evidence="4" id="KW-0963">Cytoplasm</keyword>
<evidence type="ECO:0000259" key="8">
    <source>
        <dbReference type="PROSITE" id="PS50250"/>
    </source>
</evidence>
<protein>
    <submittedName>
        <fullName evidence="9">COP9 signalosome complex subunit 1</fullName>
    </submittedName>
</protein>
<comment type="caution">
    <text evidence="9">The sequence shown here is derived from an EMBL/GenBank/DDBJ whole genome shotgun (WGS) entry which is preliminary data.</text>
</comment>
<sequence length="442" mass="50274">MAAPPYIYNEASSVLTKQPRFDLESIISNYKGRTIYQRLLLIGVNSTVLGVEALKAAISDAKNGKDIQRYLGAQSVLETIAPQEPEANKDIEWISYIERMVQMETQRLEAELKQYKNNLIKESIRMGNEDLGRHYQAIGDLTKAYDAFNRMRQEANLPRHILDVSYHLIEVSVEQKNWISVVSNVQKIKQVITSSEGDRALQPFLCAVEGLANLDAGKFLNAATCFLNAESGMGQKFNTVLIANDIAIYGGLCALATLERRELETKVLKNSNFRTYLELEPHIRRAITYFINGRYSNCLGILETYHTDYSLDLYLHSHINEIYCLIRKKSIVHYLIPFSCVSIDSLAKVFVSPGQDIEKELINMIKCKDIDARIDTQNRLLISVPFLPRHSLQKYTLDMANGYENEARLRLLNINICSAELEVRSQNSDVNIMDDEFDTIIG</sequence>
<evidence type="ECO:0000256" key="4">
    <source>
        <dbReference type="ARBA" id="ARBA00022490"/>
    </source>
</evidence>
<dbReference type="STRING" id="212602.A0A420I1U1"/>
<feature type="domain" description="PCI" evidence="8">
    <location>
        <begin position="218"/>
        <end position="388"/>
    </location>
</feature>
<keyword evidence="7" id="KW-0175">Coiled coil</keyword>
<dbReference type="Pfam" id="PF01399">
    <property type="entry name" value="PCI"/>
    <property type="match status" value="1"/>
</dbReference>
<reference evidence="9 10" key="1">
    <citation type="journal article" date="2018" name="BMC Genomics">
        <title>Comparative genome analyses reveal sequence features reflecting distinct modes of host-adaptation between dicot and monocot powdery mildew.</title>
        <authorList>
            <person name="Wu Y."/>
            <person name="Ma X."/>
            <person name="Pan Z."/>
            <person name="Kale S.D."/>
            <person name="Song Y."/>
            <person name="King H."/>
            <person name="Zhang Q."/>
            <person name="Presley C."/>
            <person name="Deng X."/>
            <person name="Wei C.I."/>
            <person name="Xiao S."/>
        </authorList>
    </citation>
    <scope>NUCLEOTIDE SEQUENCE [LARGE SCALE GENOMIC DNA]</scope>
    <source>
        <strain evidence="9">UMSG2</strain>
    </source>
</reference>
<evidence type="ECO:0000256" key="2">
    <source>
        <dbReference type="ARBA" id="ARBA00004496"/>
    </source>
</evidence>
<dbReference type="Proteomes" id="UP000286134">
    <property type="component" value="Unassembled WGS sequence"/>
</dbReference>
<keyword evidence="10" id="KW-1185">Reference proteome</keyword>
<dbReference type="OrthoDB" id="422427at2759"/>
<dbReference type="Pfam" id="PF10602">
    <property type="entry name" value="RPN7"/>
    <property type="match status" value="1"/>
</dbReference>